<reference evidence="5" key="1">
    <citation type="submission" date="2016-10" db="EMBL/GenBank/DDBJ databases">
        <authorList>
            <person name="Varghese N."/>
            <person name="Submissions S."/>
        </authorList>
    </citation>
    <scope>NUCLEOTIDE SEQUENCE [LARGE SCALE GENOMIC DNA]</scope>
    <source>
        <strain evidence="5">DSM 22329</strain>
    </source>
</reference>
<keyword evidence="5" id="KW-1185">Reference proteome</keyword>
<keyword evidence="1" id="KW-0133">Cell shape</keyword>
<protein>
    <submittedName>
        <fullName evidence="4">L,D-peptidoglycan transpeptidase YkuD, ErfK/YbiS/YcfS/YnhG family</fullName>
    </submittedName>
</protein>
<evidence type="ECO:0000256" key="2">
    <source>
        <dbReference type="SAM" id="MobiDB-lite"/>
    </source>
</evidence>
<gene>
    <name evidence="4" type="ORF">SAMN04489867_2311</name>
</gene>
<name>A0A1H0SEQ6_9MICO</name>
<comment type="pathway">
    <text evidence="1">Cell wall biogenesis; peptidoglycan biosynthesis.</text>
</comment>
<dbReference type="PANTHER" id="PTHR38589:SF1">
    <property type="entry name" value="BLR0621 PROTEIN"/>
    <property type="match status" value="1"/>
</dbReference>
<evidence type="ECO:0000313" key="5">
    <source>
        <dbReference type="Proteomes" id="UP000199077"/>
    </source>
</evidence>
<dbReference type="PROSITE" id="PS52029">
    <property type="entry name" value="LD_TPASE"/>
    <property type="match status" value="1"/>
</dbReference>
<proteinExistence type="predicted"/>
<organism evidence="4 5">
    <name type="scientific">Pedococcus dokdonensis</name>
    <dbReference type="NCBI Taxonomy" id="443156"/>
    <lineage>
        <taxon>Bacteria</taxon>
        <taxon>Bacillati</taxon>
        <taxon>Actinomycetota</taxon>
        <taxon>Actinomycetes</taxon>
        <taxon>Micrococcales</taxon>
        <taxon>Intrasporangiaceae</taxon>
        <taxon>Pedococcus</taxon>
    </lineage>
</organism>
<dbReference type="InterPro" id="IPR005490">
    <property type="entry name" value="LD_TPept_cat_dom"/>
</dbReference>
<feature type="compositionally biased region" description="Low complexity" evidence="2">
    <location>
        <begin position="39"/>
        <end position="68"/>
    </location>
</feature>
<feature type="active site" description="Nucleophile" evidence="1">
    <location>
        <position position="232"/>
    </location>
</feature>
<dbReference type="AlphaFoldDB" id="A0A1H0SEQ6"/>
<dbReference type="Pfam" id="PF03734">
    <property type="entry name" value="YkuD"/>
    <property type="match status" value="1"/>
</dbReference>
<dbReference type="GO" id="GO:0008360">
    <property type="term" value="P:regulation of cell shape"/>
    <property type="evidence" value="ECO:0007669"/>
    <property type="project" value="UniProtKB-UniRule"/>
</dbReference>
<dbReference type="EMBL" id="LT629711">
    <property type="protein sequence ID" value="SDP39708.1"/>
    <property type="molecule type" value="Genomic_DNA"/>
</dbReference>
<accession>A0A1H0SEQ6</accession>
<evidence type="ECO:0000259" key="3">
    <source>
        <dbReference type="PROSITE" id="PS52029"/>
    </source>
</evidence>
<dbReference type="PANTHER" id="PTHR38589">
    <property type="entry name" value="BLR0621 PROTEIN"/>
    <property type="match status" value="1"/>
</dbReference>
<dbReference type="STRING" id="443156.SAMN04489867_2311"/>
<dbReference type="GO" id="GO:0016740">
    <property type="term" value="F:transferase activity"/>
    <property type="evidence" value="ECO:0007669"/>
    <property type="project" value="InterPro"/>
</dbReference>
<sequence length="263" mass="27308">MTYALHPEAFTRRVDAAVSFVAPRTPAAQVTDSADRARSALPSPTGGPSTSPTAPAPDASTTGAPANGASANASLPLGAAMLAKVPATSRQVLVVEGAGPSSSKATVRYYERRDGWVQVASWKGHVGKSGWASKHREGDLKTPVGVFGLTDAGGRLADPGTKLSYDRSSAFRAPDAGPAFGDSAADSFDYVIAINYNRVKGRSPLDWERPAGVARGGGIWLHVDHDGPTHGCVTIPKSALRYLLGRLQPSQKPVVVMGPAQSL</sequence>
<feature type="domain" description="L,D-TPase catalytic" evidence="3">
    <location>
        <begin position="96"/>
        <end position="257"/>
    </location>
</feature>
<dbReference type="GO" id="GO:0071555">
    <property type="term" value="P:cell wall organization"/>
    <property type="evidence" value="ECO:0007669"/>
    <property type="project" value="UniProtKB-UniRule"/>
</dbReference>
<dbReference type="GO" id="GO:0009252">
    <property type="term" value="P:peptidoglycan biosynthetic process"/>
    <property type="evidence" value="ECO:0007669"/>
    <property type="project" value="UniProtKB-KW"/>
</dbReference>
<evidence type="ECO:0000256" key="1">
    <source>
        <dbReference type="PROSITE-ProRule" id="PRU01373"/>
    </source>
</evidence>
<evidence type="ECO:0000313" key="4">
    <source>
        <dbReference type="EMBL" id="SDP39708.1"/>
    </source>
</evidence>
<feature type="region of interest" description="Disordered" evidence="2">
    <location>
        <begin position="25"/>
        <end position="68"/>
    </location>
</feature>
<dbReference type="Proteomes" id="UP000199077">
    <property type="component" value="Chromosome I"/>
</dbReference>
<feature type="active site" description="Proton donor/acceptor" evidence="1">
    <location>
        <position position="222"/>
    </location>
</feature>
<keyword evidence="1" id="KW-0573">Peptidoglycan synthesis</keyword>
<keyword evidence="1" id="KW-0961">Cell wall biogenesis/degradation</keyword>